<feature type="region of interest" description="Disordered" evidence="1">
    <location>
        <begin position="1936"/>
        <end position="2024"/>
    </location>
</feature>
<feature type="region of interest" description="Disordered" evidence="1">
    <location>
        <begin position="648"/>
        <end position="679"/>
    </location>
</feature>
<dbReference type="InterPro" id="IPR032675">
    <property type="entry name" value="LRR_dom_sf"/>
</dbReference>
<feature type="region of interest" description="Disordered" evidence="1">
    <location>
        <begin position="201"/>
        <end position="221"/>
    </location>
</feature>
<feature type="compositionally biased region" description="Acidic residues" evidence="1">
    <location>
        <begin position="737"/>
        <end position="755"/>
    </location>
</feature>
<feature type="region of interest" description="Disordered" evidence="1">
    <location>
        <begin position="1373"/>
        <end position="1399"/>
    </location>
</feature>
<feature type="region of interest" description="Disordered" evidence="1">
    <location>
        <begin position="149"/>
        <end position="181"/>
    </location>
</feature>
<dbReference type="Gene3D" id="3.80.10.10">
    <property type="entry name" value="Ribonuclease Inhibitor"/>
    <property type="match status" value="2"/>
</dbReference>
<feature type="compositionally biased region" description="Acidic residues" evidence="1">
    <location>
        <begin position="292"/>
        <end position="311"/>
    </location>
</feature>
<protein>
    <submittedName>
        <fullName evidence="2">Ribonuclease inhibitor</fullName>
    </submittedName>
</protein>
<feature type="region of interest" description="Disordered" evidence="1">
    <location>
        <begin position="112"/>
        <end position="134"/>
    </location>
</feature>
<evidence type="ECO:0000313" key="2">
    <source>
        <dbReference type="EMBL" id="KPA83987.1"/>
    </source>
</evidence>
<feature type="region of interest" description="Disordered" evidence="1">
    <location>
        <begin position="726"/>
        <end position="755"/>
    </location>
</feature>
<feature type="compositionally biased region" description="Low complexity" evidence="1">
    <location>
        <begin position="1974"/>
        <end position="1984"/>
    </location>
</feature>
<dbReference type="PANTHER" id="PTHR13318">
    <property type="entry name" value="PARTNER OF PAIRED, ISOFORM B-RELATED"/>
    <property type="match status" value="1"/>
</dbReference>
<comment type="caution">
    <text evidence="2">The sequence shown here is derived from an EMBL/GenBank/DDBJ whole genome shotgun (WGS) entry which is preliminary data.</text>
</comment>
<dbReference type="OrthoDB" id="10254930at2759"/>
<feature type="region of interest" description="Disordered" evidence="1">
    <location>
        <begin position="597"/>
        <end position="626"/>
    </location>
</feature>
<reference evidence="2 3" key="1">
    <citation type="submission" date="2015-07" db="EMBL/GenBank/DDBJ databases">
        <title>High-quality genome of monoxenous trypanosomatid Leptomonas pyrrhocoris.</title>
        <authorList>
            <person name="Flegontov P."/>
            <person name="Butenko A."/>
            <person name="Firsov S."/>
            <person name="Vlcek C."/>
            <person name="Logacheva M.D."/>
            <person name="Field M."/>
            <person name="Filatov D."/>
            <person name="Flegontova O."/>
            <person name="Gerasimov E."/>
            <person name="Jackson A.P."/>
            <person name="Kelly S."/>
            <person name="Opperdoes F."/>
            <person name="O'Reilly A."/>
            <person name="Votypka J."/>
            <person name="Yurchenko V."/>
            <person name="Lukes J."/>
        </authorList>
    </citation>
    <scope>NUCLEOTIDE SEQUENCE [LARGE SCALE GENOMIC DNA]</scope>
    <source>
        <strain evidence="2">H10</strain>
    </source>
</reference>
<dbReference type="GO" id="GO:0031146">
    <property type="term" value="P:SCF-dependent proteasomal ubiquitin-dependent protein catabolic process"/>
    <property type="evidence" value="ECO:0007669"/>
    <property type="project" value="TreeGrafter"/>
</dbReference>
<feature type="region of interest" description="Disordered" evidence="1">
    <location>
        <begin position="1"/>
        <end position="31"/>
    </location>
</feature>
<feature type="compositionally biased region" description="Basic and acidic residues" evidence="1">
    <location>
        <begin position="112"/>
        <end position="130"/>
    </location>
</feature>
<feature type="region of interest" description="Disordered" evidence="1">
    <location>
        <begin position="887"/>
        <end position="941"/>
    </location>
</feature>
<feature type="compositionally biased region" description="Acidic residues" evidence="1">
    <location>
        <begin position="1993"/>
        <end position="2003"/>
    </location>
</feature>
<feature type="region of interest" description="Disordered" evidence="1">
    <location>
        <begin position="973"/>
        <end position="1002"/>
    </location>
</feature>
<feature type="compositionally biased region" description="Basic and acidic residues" evidence="1">
    <location>
        <begin position="202"/>
        <end position="212"/>
    </location>
</feature>
<evidence type="ECO:0000313" key="3">
    <source>
        <dbReference type="Proteomes" id="UP000037923"/>
    </source>
</evidence>
<dbReference type="RefSeq" id="XP_015662426.1">
    <property type="nucleotide sequence ID" value="XM_015798948.1"/>
</dbReference>
<proteinExistence type="predicted"/>
<dbReference type="OMA" id="THCVVRC"/>
<keyword evidence="3" id="KW-1185">Reference proteome</keyword>
<dbReference type="VEuPathDB" id="TriTrypDB:LpyrH10_03_2820"/>
<dbReference type="GO" id="GO:0019005">
    <property type="term" value="C:SCF ubiquitin ligase complex"/>
    <property type="evidence" value="ECO:0007669"/>
    <property type="project" value="TreeGrafter"/>
</dbReference>
<feature type="compositionally biased region" description="Low complexity" evidence="1">
    <location>
        <begin position="977"/>
        <end position="991"/>
    </location>
</feature>
<feature type="region of interest" description="Disordered" evidence="1">
    <location>
        <begin position="525"/>
        <end position="549"/>
    </location>
</feature>
<feature type="region of interest" description="Disordered" evidence="1">
    <location>
        <begin position="1551"/>
        <end position="1579"/>
    </location>
</feature>
<evidence type="ECO:0000256" key="1">
    <source>
        <dbReference type="SAM" id="MobiDB-lite"/>
    </source>
</evidence>
<organism evidence="2 3">
    <name type="scientific">Leptomonas pyrrhocoris</name>
    <name type="common">Firebug parasite</name>
    <dbReference type="NCBI Taxonomy" id="157538"/>
    <lineage>
        <taxon>Eukaryota</taxon>
        <taxon>Discoba</taxon>
        <taxon>Euglenozoa</taxon>
        <taxon>Kinetoplastea</taxon>
        <taxon>Metakinetoplastina</taxon>
        <taxon>Trypanosomatida</taxon>
        <taxon>Trypanosomatidae</taxon>
        <taxon>Leishmaniinae</taxon>
        <taxon>Leptomonas</taxon>
    </lineage>
</organism>
<dbReference type="EMBL" id="LGTL01000003">
    <property type="protein sequence ID" value="KPA83987.1"/>
    <property type="molecule type" value="Genomic_DNA"/>
</dbReference>
<feature type="region of interest" description="Disordered" evidence="1">
    <location>
        <begin position="292"/>
        <end position="315"/>
    </location>
</feature>
<dbReference type="GeneID" id="26902426"/>
<gene>
    <name evidence="2" type="ORF">ABB37_02131</name>
</gene>
<dbReference type="Proteomes" id="UP000037923">
    <property type="component" value="Unassembled WGS sequence"/>
</dbReference>
<feature type="compositionally biased region" description="Basic and acidic residues" evidence="1">
    <location>
        <begin position="1552"/>
        <end position="1566"/>
    </location>
</feature>
<feature type="compositionally biased region" description="Basic and acidic residues" evidence="1">
    <location>
        <begin position="928"/>
        <end position="939"/>
    </location>
</feature>
<accession>A0A0M9G799</accession>
<feature type="compositionally biased region" description="Basic and acidic residues" evidence="1">
    <location>
        <begin position="1373"/>
        <end position="1391"/>
    </location>
</feature>
<dbReference type="SUPFAM" id="SSF52047">
    <property type="entry name" value="RNI-like"/>
    <property type="match status" value="1"/>
</dbReference>
<feature type="compositionally biased region" description="Low complexity" evidence="1">
    <location>
        <begin position="1568"/>
        <end position="1579"/>
    </location>
</feature>
<dbReference type="PANTHER" id="PTHR13318:SF190">
    <property type="entry name" value="PARTNER OF PAIRED, ISOFORM B"/>
    <property type="match status" value="1"/>
</dbReference>
<name>A0A0M9G799_LEPPY</name>
<sequence>MEDASGGVYEDSFSSSSSLSTQAGYEDSGACNATRRNAPMMRVLLHDVLPYSRLGVLRNQLVVSPPLALVATAPAVRIYCEEYAPYSLGGTWWLAQTTTHCVVRCRVPTDKERAEKETEETWRKAGDEHGPAASYAPDGVERVFAYTRPSPSRRADKARKGGAAPMQTHVDTAGARRGGEHGEADERVCWVSAEALRWAQEQQRRDRCRGDGGSDSAAAADADLPVNEESFMARHSGTMALAPPQLCSNRRLLSFVRDAPASFLGFCTLAAQHGWQNAARALLRHVIKSEEGEGNNDADVKEEEGEAEEEEPRQRGIGPARLYVIHTQLYAICGYPESRIAYSMWWCLRRMASAVGPASLSPLRTLSHDQRLSYSAAVLPGSSSALLPSDGGEAPPVQAFMALDEGDATTTAHHLLQRYRSSQQLLSLQSVLRCTREHLSSGAAALLGEGSHSTWHAARSAPLPECTPRRRSATSEWLVTNACDLTVSGDLTFWSGTSTADSHTLLRQHWYPFFRLCASANKEAPEHAASASNQKGSPPPYKSGEGDAHATVPALATESALTAVPLPPPCALFIHGKVVLAVEHKLHRDAVHARELVKQQSARRSSFVGDQKEVLEGSQGQHPSPSTAVVVGEEEEEVVDVQPLLFDMAGDEGEEGGGSPHRMGPKKGRDAAGSAGDASALAYDPQEERFLGEIAHQQAFQLLHCVDVTYLRLPLGPELVAQRPIQPSKHARTTDNTLEDEDVGGGEAFPEDDEETEAWDAQWLSCLFPRVQVLDVEGPPSVTRAFSSPSISAATTGTSARDPGRVRRADAVAVAATAAAASAARQHLRMVRPRELTFTLGAAATSQTCTVPLYTMRGLWRLTELRRLVLRAYPFQVLPALVAAPAGSSFAPDPPMRTSRNTSSPSLHPELQRTRCETAADVGVRRRSGSDDARTKEAARSCMRRPVELSVMGWPYVGAAGLQHLASDLVPVDQRASTHGSGSGSSSAAQKASHKHENGSRRTTCAAAVPDFVMLSLTHMDSLAFVDVLAAVFPPRPSLSSLSLHSSPSLSQPTLSLARLTQLELSRTRVNTAALEHMNLPVHTPQLQVLRLSATPVDSVTSLTGLRSLRVLNLSRTRVTKGGLQCVQWMPALEELFLTQCEGLFCTADGKGAEGGRGSIDDHQGDGRAPVVNIFSLGVDAARLVSCDDVATAASTRRGCQTFPTLRVLDLSNNRKLTEHAMCYTGDDDFLSVEVTCHVREGDHSGADHMDGAPGTAPMPQLDTLYLMHTSVAHLACLLVLCPRLRTLDVSFTALREGGLWACVRCPRELPLRKRSARNTRDELTEKNAATYAVRFPAPLQLRQLNMAGVPLSSLHPLCCAPPLEWTYTSLKEERGGGKDPAGDMKKDEGMLKGPSPYSKENVKERELLLDGVACGGIRGNGCAGARAMEADVTHQSALHLYPHPAILDDRAFEVHLRTQQAWMHYAREHPHEVWKRTHESTQAQATVGCDGRLPCPVKVEDPSGYTICVDGAVWTASHPIGRPCSIDGYTTFFDAARHWIPSVLPHRVDRHPREDVADRRRDRDGPSSAVSSSSSSAADGGGFVRYGVLQLASLRQLRLGHSRITASGLAAGFGMPPPHQQQHNVTNGVRGSLVELSLRGTAYLCPPYPPEAPDGDRGGDGPVVVEMALQEQQQPQQEALLPHVELPWLPSALRRDVQATREAPAAPFSAATHATNGDASSAVPWTEAEALCAVLRLHCESLRLLDVAHTSVALATLFDCIYGEARAAASPKANASRTPTAAAASSAAVVTATEAVGNDRSDGSPLHGAIGTQWEEVLTQGSIKDAAPALTALLGDPTSVLDSHVQSCRPQRFSARAQHFALKSRTPSHHDGALDGGGIACLFSHGPAARAARRNTGGVLGLEQLRLLDVEGTPLSASLKRLFPRLYRCARSAEQGNAEVNKQQRHGRGVEPARTVPPHADVNEEGSVDERVASGSVAPGSSADQGHRGGDEDTDSDDELSENSDNVSDTALAAPPSSSLRFGPLRMRSAWEGVLHKLFGGSCCVQY</sequence>